<accession>A0A6J6EWZ3</accession>
<dbReference type="SUPFAM" id="SSF75217">
    <property type="entry name" value="alpha/beta knot"/>
    <property type="match status" value="1"/>
</dbReference>
<feature type="domain" description="Ribosomal RNA small subunit methyltransferase E methyltransferase" evidence="11">
    <location>
        <begin position="72"/>
        <end position="219"/>
    </location>
</feature>
<dbReference type="Pfam" id="PF04452">
    <property type="entry name" value="Methyltrans_RNA"/>
    <property type="match status" value="1"/>
</dbReference>
<evidence type="ECO:0000256" key="4">
    <source>
        <dbReference type="ARBA" id="ARBA00022490"/>
    </source>
</evidence>
<dbReference type="InterPro" id="IPR046887">
    <property type="entry name" value="RsmE_PUA-like"/>
</dbReference>
<dbReference type="NCBIfam" id="TIGR00046">
    <property type="entry name" value="RsmE family RNA methyltransferase"/>
    <property type="match status" value="1"/>
</dbReference>
<dbReference type="InterPro" id="IPR046886">
    <property type="entry name" value="RsmE_MTase_dom"/>
</dbReference>
<dbReference type="InterPro" id="IPR029028">
    <property type="entry name" value="Alpha/beta_knot_MTases"/>
</dbReference>
<evidence type="ECO:0000256" key="9">
    <source>
        <dbReference type="ARBA" id="ARBA00025699"/>
    </source>
</evidence>
<evidence type="ECO:0000256" key="1">
    <source>
        <dbReference type="ARBA" id="ARBA00004496"/>
    </source>
</evidence>
<dbReference type="PIRSF" id="PIRSF015601">
    <property type="entry name" value="MTase_slr0722"/>
    <property type="match status" value="1"/>
</dbReference>
<dbReference type="GO" id="GO:0070475">
    <property type="term" value="P:rRNA base methylation"/>
    <property type="evidence" value="ECO:0007669"/>
    <property type="project" value="TreeGrafter"/>
</dbReference>
<dbReference type="EMBL" id="CAEZTS010000085">
    <property type="protein sequence ID" value="CAB4581142.1"/>
    <property type="molecule type" value="Genomic_DNA"/>
</dbReference>
<reference evidence="13" key="1">
    <citation type="submission" date="2020-05" db="EMBL/GenBank/DDBJ databases">
        <authorList>
            <person name="Chiriac C."/>
            <person name="Salcher M."/>
            <person name="Ghai R."/>
            <person name="Kavagutti S V."/>
        </authorList>
    </citation>
    <scope>NUCLEOTIDE SEQUENCE</scope>
</reference>
<dbReference type="Pfam" id="PF20260">
    <property type="entry name" value="PUA_4"/>
    <property type="match status" value="1"/>
</dbReference>
<keyword evidence="7" id="KW-0808">Transferase</keyword>
<evidence type="ECO:0000256" key="7">
    <source>
        <dbReference type="ARBA" id="ARBA00022679"/>
    </source>
</evidence>
<comment type="subcellular location">
    <subcellularLocation>
        <location evidence="1">Cytoplasm</location>
    </subcellularLocation>
</comment>
<comment type="function">
    <text evidence="9">Specifically methylates the N3 position of the uracil ring of uridine 1498 (m3U1498) in 16S rRNA. Acts on the fully assembled 30S ribosomal subunit.</text>
</comment>
<evidence type="ECO:0000259" key="12">
    <source>
        <dbReference type="Pfam" id="PF20260"/>
    </source>
</evidence>
<sequence length="224" mass="23972">MNERRRAATHVIVDDVTSPVLAEDDHHHLVRVLRLRDGENVSVTDGRGAWRVCAWSDGGLRPVSDVVREPSRAPLGVAFALCKSDKPETIVQKLTELGVDTIVPFVSARSVVKWDDDKADRNLERWRKVVREAVMQSRQVFVPTIEALLGSVDDLVRIHGAGLAVAEPGGGAIGVDVSMIAVGPEGGFTDDELALFGSSVGLPGGVLRAETAAVVAGTMLVARR</sequence>
<gene>
    <name evidence="13" type="ORF">UFOPK1722_01046</name>
</gene>
<evidence type="ECO:0000256" key="2">
    <source>
        <dbReference type="ARBA" id="ARBA00005528"/>
    </source>
</evidence>
<evidence type="ECO:0000256" key="10">
    <source>
        <dbReference type="ARBA" id="ARBA00047944"/>
    </source>
</evidence>
<comment type="catalytic activity">
    <reaction evidence="10">
        <text>uridine(1498) in 16S rRNA + S-adenosyl-L-methionine = N(3)-methyluridine(1498) in 16S rRNA + S-adenosyl-L-homocysteine + H(+)</text>
        <dbReference type="Rhea" id="RHEA:42920"/>
        <dbReference type="Rhea" id="RHEA-COMP:10283"/>
        <dbReference type="Rhea" id="RHEA-COMP:10284"/>
        <dbReference type="ChEBI" id="CHEBI:15378"/>
        <dbReference type="ChEBI" id="CHEBI:57856"/>
        <dbReference type="ChEBI" id="CHEBI:59789"/>
        <dbReference type="ChEBI" id="CHEBI:65315"/>
        <dbReference type="ChEBI" id="CHEBI:74502"/>
        <dbReference type="EC" id="2.1.1.193"/>
    </reaction>
</comment>
<evidence type="ECO:0000256" key="6">
    <source>
        <dbReference type="ARBA" id="ARBA00022603"/>
    </source>
</evidence>
<evidence type="ECO:0000256" key="5">
    <source>
        <dbReference type="ARBA" id="ARBA00022552"/>
    </source>
</evidence>
<organism evidence="13">
    <name type="scientific">freshwater metagenome</name>
    <dbReference type="NCBI Taxonomy" id="449393"/>
    <lineage>
        <taxon>unclassified sequences</taxon>
        <taxon>metagenomes</taxon>
        <taxon>ecological metagenomes</taxon>
    </lineage>
</organism>
<dbReference type="EC" id="2.1.1.193" evidence="3"/>
<proteinExistence type="inferred from homology"/>
<keyword evidence="6" id="KW-0489">Methyltransferase</keyword>
<dbReference type="GO" id="GO:0070042">
    <property type="term" value="F:rRNA (uridine-N3-)-methyltransferase activity"/>
    <property type="evidence" value="ECO:0007669"/>
    <property type="project" value="TreeGrafter"/>
</dbReference>
<evidence type="ECO:0000313" key="13">
    <source>
        <dbReference type="EMBL" id="CAB4581142.1"/>
    </source>
</evidence>
<keyword evidence="8" id="KW-0949">S-adenosyl-L-methionine</keyword>
<dbReference type="PANTHER" id="PTHR30027:SF3">
    <property type="entry name" value="16S RRNA (URACIL(1498)-N(3))-METHYLTRANSFERASE"/>
    <property type="match status" value="1"/>
</dbReference>
<feature type="domain" description="Ribosomal RNA small subunit methyltransferase E PUA-like" evidence="12">
    <location>
        <begin position="23"/>
        <end position="53"/>
    </location>
</feature>
<evidence type="ECO:0000256" key="8">
    <source>
        <dbReference type="ARBA" id="ARBA00022691"/>
    </source>
</evidence>
<dbReference type="AlphaFoldDB" id="A0A6J6EWZ3"/>
<evidence type="ECO:0000256" key="3">
    <source>
        <dbReference type="ARBA" id="ARBA00012328"/>
    </source>
</evidence>
<dbReference type="CDD" id="cd18084">
    <property type="entry name" value="RsmE-like"/>
    <property type="match status" value="1"/>
</dbReference>
<keyword evidence="4" id="KW-0963">Cytoplasm</keyword>
<dbReference type="InterPro" id="IPR006700">
    <property type="entry name" value="RsmE"/>
</dbReference>
<comment type="similarity">
    <text evidence="2">Belongs to the RNA methyltransferase RsmE family.</text>
</comment>
<dbReference type="Gene3D" id="3.40.1280.10">
    <property type="match status" value="1"/>
</dbReference>
<name>A0A6J6EWZ3_9ZZZZ</name>
<keyword evidence="5" id="KW-0698">rRNA processing</keyword>
<dbReference type="PANTHER" id="PTHR30027">
    <property type="entry name" value="RIBOSOMAL RNA SMALL SUBUNIT METHYLTRANSFERASE E"/>
    <property type="match status" value="1"/>
</dbReference>
<protein>
    <recommendedName>
        <fullName evidence="3">16S rRNA (uracil(1498)-N(3))-methyltransferase</fullName>
        <ecNumber evidence="3">2.1.1.193</ecNumber>
    </recommendedName>
</protein>
<evidence type="ECO:0000259" key="11">
    <source>
        <dbReference type="Pfam" id="PF04452"/>
    </source>
</evidence>
<dbReference type="GO" id="GO:0005737">
    <property type="term" value="C:cytoplasm"/>
    <property type="evidence" value="ECO:0007669"/>
    <property type="project" value="UniProtKB-SubCell"/>
</dbReference>
<dbReference type="InterPro" id="IPR029026">
    <property type="entry name" value="tRNA_m1G_MTases_N"/>
</dbReference>
<dbReference type="InterPro" id="IPR015947">
    <property type="entry name" value="PUA-like_sf"/>
</dbReference>
<dbReference type="SUPFAM" id="SSF88697">
    <property type="entry name" value="PUA domain-like"/>
    <property type="match status" value="1"/>
</dbReference>